<sequence length="49" mass="5790">MILWVMTQDKRSLVNVKEVTVKGKTVEGIISRNFFVYWSRVLGEYDSHE</sequence>
<dbReference type="AlphaFoldDB" id="A0A380XDY7"/>
<reference evidence="1 2" key="1">
    <citation type="journal article" date="2020" name="G3 (Bethesda)">
        <title>Whole Genome Sequencing and Comparative Genomics of Two Nematicidal Bacillus Strains Reveals a Wide Range of Possible Virulence Factors.</title>
        <authorList>
            <person name="Susic N."/>
            <person name="Janezic S."/>
            <person name="Rupnik M."/>
            <person name="Geric Stare B."/>
        </authorList>
    </citation>
    <scope>NUCLEOTIDE SEQUENCE [LARGE SCALE GENOMIC DNA]</scope>
    <source>
        <strain evidence="1 2">I-1582</strain>
    </source>
</reference>
<protein>
    <submittedName>
        <fullName evidence="1">Uncharacterized protein</fullName>
    </submittedName>
</protein>
<gene>
    <name evidence="1" type="ORF">KIS1582_4229</name>
</gene>
<organism evidence="1 2">
    <name type="scientific">Cytobacillus firmus</name>
    <name type="common">Bacillus firmus</name>
    <dbReference type="NCBI Taxonomy" id="1399"/>
    <lineage>
        <taxon>Bacteria</taxon>
        <taxon>Bacillati</taxon>
        <taxon>Bacillota</taxon>
        <taxon>Bacilli</taxon>
        <taxon>Bacillales</taxon>
        <taxon>Bacillaceae</taxon>
        <taxon>Cytobacillus</taxon>
    </lineage>
</organism>
<accession>A0A380XDY7</accession>
<dbReference type="EMBL" id="VDEM01000072">
    <property type="protein sequence ID" value="KAF0822030.1"/>
    <property type="molecule type" value="Genomic_DNA"/>
</dbReference>
<evidence type="ECO:0000313" key="1">
    <source>
        <dbReference type="EMBL" id="KAF0822030.1"/>
    </source>
</evidence>
<evidence type="ECO:0000313" key="2">
    <source>
        <dbReference type="Proteomes" id="UP000465778"/>
    </source>
</evidence>
<proteinExistence type="predicted"/>
<comment type="caution">
    <text evidence="1">The sequence shown here is derived from an EMBL/GenBank/DDBJ whole genome shotgun (WGS) entry which is preliminary data.</text>
</comment>
<dbReference type="Proteomes" id="UP000465778">
    <property type="component" value="Unassembled WGS sequence"/>
</dbReference>
<name>A0A380XDY7_CYTFI</name>